<evidence type="ECO:0000313" key="1">
    <source>
        <dbReference type="EMBL" id="CAD8204817.1"/>
    </source>
</evidence>
<organism evidence="1 2">
    <name type="scientific">Paramecium octaurelia</name>
    <dbReference type="NCBI Taxonomy" id="43137"/>
    <lineage>
        <taxon>Eukaryota</taxon>
        <taxon>Sar</taxon>
        <taxon>Alveolata</taxon>
        <taxon>Ciliophora</taxon>
        <taxon>Intramacronucleata</taxon>
        <taxon>Oligohymenophorea</taxon>
        <taxon>Peniculida</taxon>
        <taxon>Parameciidae</taxon>
        <taxon>Paramecium</taxon>
    </lineage>
</organism>
<dbReference type="AlphaFoldDB" id="A0A8S1XUU5"/>
<comment type="caution">
    <text evidence="1">The sequence shown here is derived from an EMBL/GenBank/DDBJ whole genome shotgun (WGS) entry which is preliminary data.</text>
</comment>
<sequence>MVVSNNLMIDGEFNNKYQFSAPFNLDYLKFILLEIMNLMIIPFNQRTSREDNILRGFEAKCVDTVASFRNDKYQQ</sequence>
<keyword evidence="2" id="KW-1185">Reference proteome</keyword>
<protein>
    <submittedName>
        <fullName evidence="1">Uncharacterized protein</fullName>
    </submittedName>
</protein>
<dbReference type="EMBL" id="CAJJDP010000134">
    <property type="protein sequence ID" value="CAD8204817.1"/>
    <property type="molecule type" value="Genomic_DNA"/>
</dbReference>
<proteinExistence type="predicted"/>
<evidence type="ECO:0000313" key="2">
    <source>
        <dbReference type="Proteomes" id="UP000683925"/>
    </source>
</evidence>
<gene>
    <name evidence="1" type="ORF">POCTA_138.1.T1330197</name>
</gene>
<accession>A0A8S1XUU5</accession>
<reference evidence="1" key="1">
    <citation type="submission" date="2021-01" db="EMBL/GenBank/DDBJ databases">
        <authorList>
            <consortium name="Genoscope - CEA"/>
            <person name="William W."/>
        </authorList>
    </citation>
    <scope>NUCLEOTIDE SEQUENCE</scope>
</reference>
<dbReference type="Proteomes" id="UP000683925">
    <property type="component" value="Unassembled WGS sequence"/>
</dbReference>
<name>A0A8S1XUU5_PAROT</name>